<gene>
    <name evidence="1" type="ORF">S01H4_19598</name>
</gene>
<dbReference type="AlphaFoldDB" id="X0YN90"/>
<reference evidence="1" key="1">
    <citation type="journal article" date="2014" name="Front. Microbiol.">
        <title>High frequency of phylogenetically diverse reductive dehalogenase-homologous genes in deep subseafloor sedimentary metagenomes.</title>
        <authorList>
            <person name="Kawai M."/>
            <person name="Futagami T."/>
            <person name="Toyoda A."/>
            <person name="Takaki Y."/>
            <person name="Nishi S."/>
            <person name="Hori S."/>
            <person name="Arai W."/>
            <person name="Tsubouchi T."/>
            <person name="Morono Y."/>
            <person name="Uchiyama I."/>
            <person name="Ito T."/>
            <person name="Fujiyama A."/>
            <person name="Inagaki F."/>
            <person name="Takami H."/>
        </authorList>
    </citation>
    <scope>NUCLEOTIDE SEQUENCE</scope>
    <source>
        <strain evidence="1">Expedition CK06-06</strain>
    </source>
</reference>
<comment type="caution">
    <text evidence="1">The sequence shown here is derived from an EMBL/GenBank/DDBJ whole genome shotgun (WGS) entry which is preliminary data.</text>
</comment>
<dbReference type="InterPro" id="IPR051404">
    <property type="entry name" value="TA_system_antitoxin"/>
</dbReference>
<dbReference type="PANTHER" id="PTHR34504:SF2">
    <property type="entry name" value="UPF0150 PROTEIN SSL0259"/>
    <property type="match status" value="1"/>
</dbReference>
<proteinExistence type="predicted"/>
<dbReference type="InterPro" id="IPR035069">
    <property type="entry name" value="TTHA1013/TTHA0281-like"/>
</dbReference>
<dbReference type="EMBL" id="BART01008751">
    <property type="protein sequence ID" value="GAG57595.1"/>
    <property type="molecule type" value="Genomic_DNA"/>
</dbReference>
<dbReference type="PANTHER" id="PTHR34504">
    <property type="entry name" value="ANTITOXIN HICB"/>
    <property type="match status" value="1"/>
</dbReference>
<dbReference type="SUPFAM" id="SSF143100">
    <property type="entry name" value="TTHA1013/TTHA0281-like"/>
    <property type="match status" value="1"/>
</dbReference>
<organism evidence="1">
    <name type="scientific">marine sediment metagenome</name>
    <dbReference type="NCBI Taxonomy" id="412755"/>
    <lineage>
        <taxon>unclassified sequences</taxon>
        <taxon>metagenomes</taxon>
        <taxon>ecological metagenomes</taxon>
    </lineage>
</organism>
<name>X0YN90_9ZZZZ</name>
<accession>X0YN90</accession>
<dbReference type="Gene3D" id="3.30.160.250">
    <property type="match status" value="1"/>
</dbReference>
<feature type="non-terminal residue" evidence="1">
    <location>
        <position position="42"/>
    </location>
</feature>
<protein>
    <recommendedName>
        <fullName evidence="2">HicB-like antitoxin of toxin-antitoxin system domain-containing protein</fullName>
    </recommendedName>
</protein>
<evidence type="ECO:0008006" key="2">
    <source>
        <dbReference type="Google" id="ProtNLM"/>
    </source>
</evidence>
<sequence>MKKYKFSIVIEKNSEGYFAFCPELQGCYTQGNTYEEVLENIE</sequence>
<evidence type="ECO:0000313" key="1">
    <source>
        <dbReference type="EMBL" id="GAG57595.1"/>
    </source>
</evidence>